<evidence type="ECO:0000256" key="1">
    <source>
        <dbReference type="ARBA" id="ARBA00004173"/>
    </source>
</evidence>
<protein>
    <submittedName>
        <fullName evidence="7">Uncharacterized protein</fullName>
    </submittedName>
</protein>
<dbReference type="Proteomes" id="UP000277580">
    <property type="component" value="Unassembled WGS sequence"/>
</dbReference>
<dbReference type="InterPro" id="IPR052374">
    <property type="entry name" value="SERAC1"/>
</dbReference>
<dbReference type="AlphaFoldDB" id="A0A3N4L0D7"/>
<comment type="subcellular location">
    <subcellularLocation>
        <location evidence="2">Endoplasmic reticulum</location>
    </subcellularLocation>
    <subcellularLocation>
        <location evidence="3">Membrane</location>
    </subcellularLocation>
    <subcellularLocation>
        <location evidence="1">Mitochondrion</location>
    </subcellularLocation>
</comment>
<evidence type="ECO:0000256" key="2">
    <source>
        <dbReference type="ARBA" id="ARBA00004240"/>
    </source>
</evidence>
<accession>A0A3N4L0D7</accession>
<dbReference type="GO" id="GO:0005739">
    <property type="term" value="C:mitochondrion"/>
    <property type="evidence" value="ECO:0007669"/>
    <property type="project" value="UniProtKB-SubCell"/>
</dbReference>
<dbReference type="GO" id="GO:0005783">
    <property type="term" value="C:endoplasmic reticulum"/>
    <property type="evidence" value="ECO:0007669"/>
    <property type="project" value="UniProtKB-SubCell"/>
</dbReference>
<evidence type="ECO:0000256" key="4">
    <source>
        <dbReference type="ARBA" id="ARBA00022824"/>
    </source>
</evidence>
<evidence type="ECO:0000256" key="3">
    <source>
        <dbReference type="ARBA" id="ARBA00004370"/>
    </source>
</evidence>
<dbReference type="PANTHER" id="PTHR48182">
    <property type="entry name" value="PROTEIN SERAC1"/>
    <property type="match status" value="1"/>
</dbReference>
<dbReference type="OrthoDB" id="1658288at2759"/>
<keyword evidence="8" id="KW-1185">Reference proteome</keyword>
<evidence type="ECO:0000313" key="7">
    <source>
        <dbReference type="EMBL" id="RPB15119.1"/>
    </source>
</evidence>
<dbReference type="STRING" id="1392247.A0A3N4L0D7"/>
<gene>
    <name evidence="7" type="ORF">P167DRAFT_533312</name>
</gene>
<dbReference type="PANTHER" id="PTHR48182:SF2">
    <property type="entry name" value="PROTEIN SERAC1"/>
    <property type="match status" value="1"/>
</dbReference>
<reference evidence="7 8" key="1">
    <citation type="journal article" date="2018" name="Nat. Ecol. Evol.">
        <title>Pezizomycetes genomes reveal the molecular basis of ectomycorrhizal truffle lifestyle.</title>
        <authorList>
            <person name="Murat C."/>
            <person name="Payen T."/>
            <person name="Noel B."/>
            <person name="Kuo A."/>
            <person name="Morin E."/>
            <person name="Chen J."/>
            <person name="Kohler A."/>
            <person name="Krizsan K."/>
            <person name="Balestrini R."/>
            <person name="Da Silva C."/>
            <person name="Montanini B."/>
            <person name="Hainaut M."/>
            <person name="Levati E."/>
            <person name="Barry K.W."/>
            <person name="Belfiori B."/>
            <person name="Cichocki N."/>
            <person name="Clum A."/>
            <person name="Dockter R.B."/>
            <person name="Fauchery L."/>
            <person name="Guy J."/>
            <person name="Iotti M."/>
            <person name="Le Tacon F."/>
            <person name="Lindquist E.A."/>
            <person name="Lipzen A."/>
            <person name="Malagnac F."/>
            <person name="Mello A."/>
            <person name="Molinier V."/>
            <person name="Miyauchi S."/>
            <person name="Poulain J."/>
            <person name="Riccioni C."/>
            <person name="Rubini A."/>
            <person name="Sitrit Y."/>
            <person name="Splivallo R."/>
            <person name="Traeger S."/>
            <person name="Wang M."/>
            <person name="Zifcakova L."/>
            <person name="Wipf D."/>
            <person name="Zambonelli A."/>
            <person name="Paolocci F."/>
            <person name="Nowrousian M."/>
            <person name="Ottonello S."/>
            <person name="Baldrian P."/>
            <person name="Spatafora J.W."/>
            <person name="Henrissat B."/>
            <person name="Nagy L.G."/>
            <person name="Aury J.M."/>
            <person name="Wincker P."/>
            <person name="Grigoriev I.V."/>
            <person name="Bonfante P."/>
            <person name="Martin F.M."/>
        </authorList>
    </citation>
    <scope>NUCLEOTIDE SEQUENCE [LARGE SCALE GENOMIC DNA]</scope>
    <source>
        <strain evidence="7 8">CCBAS932</strain>
    </source>
</reference>
<sequence>MDFYGLTQLYATPHKADITADIVAVTGIAGHAFGSWRGKGNLRRMWLQDFLKKDLPRCRTMIFGYDSRLDSPGAHEMQDYRDNLLTELKKARTSDQISGGLLHGPSASWAKPHPLSDFSIGYYSL</sequence>
<dbReference type="EMBL" id="ML119114">
    <property type="protein sequence ID" value="RPB15119.1"/>
    <property type="molecule type" value="Genomic_DNA"/>
</dbReference>
<dbReference type="GO" id="GO:0016020">
    <property type="term" value="C:membrane"/>
    <property type="evidence" value="ECO:0007669"/>
    <property type="project" value="UniProtKB-SubCell"/>
</dbReference>
<dbReference type="InParanoid" id="A0A3N4L0D7"/>
<proteinExistence type="predicted"/>
<evidence type="ECO:0000313" key="8">
    <source>
        <dbReference type="Proteomes" id="UP000277580"/>
    </source>
</evidence>
<name>A0A3N4L0D7_9PEZI</name>
<keyword evidence="6" id="KW-0472">Membrane</keyword>
<evidence type="ECO:0000256" key="5">
    <source>
        <dbReference type="ARBA" id="ARBA00023128"/>
    </source>
</evidence>
<evidence type="ECO:0000256" key="6">
    <source>
        <dbReference type="ARBA" id="ARBA00023136"/>
    </source>
</evidence>
<organism evidence="7 8">
    <name type="scientific">Morchella conica CCBAS932</name>
    <dbReference type="NCBI Taxonomy" id="1392247"/>
    <lineage>
        <taxon>Eukaryota</taxon>
        <taxon>Fungi</taxon>
        <taxon>Dikarya</taxon>
        <taxon>Ascomycota</taxon>
        <taxon>Pezizomycotina</taxon>
        <taxon>Pezizomycetes</taxon>
        <taxon>Pezizales</taxon>
        <taxon>Morchellaceae</taxon>
        <taxon>Morchella</taxon>
    </lineage>
</organism>
<keyword evidence="5" id="KW-0496">Mitochondrion</keyword>
<keyword evidence="4" id="KW-0256">Endoplasmic reticulum</keyword>